<evidence type="ECO:0000256" key="6">
    <source>
        <dbReference type="ARBA" id="ARBA00022729"/>
    </source>
</evidence>
<keyword evidence="6" id="KW-0732">Signal</keyword>
<evidence type="ECO:0000259" key="14">
    <source>
        <dbReference type="PROSITE" id="PS51484"/>
    </source>
</evidence>
<evidence type="ECO:0000256" key="5">
    <source>
        <dbReference type="ARBA" id="ARBA00022692"/>
    </source>
</evidence>
<comment type="subcellular location">
    <subcellularLocation>
        <location evidence="2">Cell membrane</location>
    </subcellularLocation>
    <subcellularLocation>
        <location evidence="3">Cell projection</location>
    </subcellularLocation>
    <subcellularLocation>
        <location evidence="1">Membrane</location>
        <topology evidence="1">Single-pass membrane protein</topology>
    </subcellularLocation>
</comment>
<dbReference type="CDD" id="cd00102">
    <property type="entry name" value="IPT"/>
    <property type="match status" value="1"/>
</dbReference>
<feature type="region of interest" description="Disordered" evidence="12">
    <location>
        <begin position="3840"/>
        <end position="3892"/>
    </location>
</feature>
<accession>A0A8J8P965</accession>
<dbReference type="InterPro" id="IPR014756">
    <property type="entry name" value="Ig_E-set"/>
</dbReference>
<dbReference type="SMART" id="SM01225">
    <property type="entry name" value="G8"/>
    <property type="match status" value="2"/>
</dbReference>
<dbReference type="InterPro" id="IPR013783">
    <property type="entry name" value="Ig-like_fold"/>
</dbReference>
<keyword evidence="8 13" id="KW-1133">Transmembrane helix</keyword>
<dbReference type="PROSITE" id="PS51484">
    <property type="entry name" value="G8"/>
    <property type="match status" value="2"/>
</dbReference>
<dbReference type="Gene3D" id="2.60.40.10">
    <property type="entry name" value="Immunoglobulins"/>
    <property type="match status" value="3"/>
</dbReference>
<dbReference type="SUPFAM" id="SSF81296">
    <property type="entry name" value="E set domains"/>
    <property type="match status" value="4"/>
</dbReference>
<evidence type="ECO:0000256" key="13">
    <source>
        <dbReference type="SAM" id="Phobius"/>
    </source>
</evidence>
<keyword evidence="5 13" id="KW-0812">Transmembrane</keyword>
<evidence type="ECO:0000256" key="7">
    <source>
        <dbReference type="ARBA" id="ARBA00022737"/>
    </source>
</evidence>
<feature type="compositionally biased region" description="Polar residues" evidence="12">
    <location>
        <begin position="3864"/>
        <end position="3879"/>
    </location>
</feature>
<dbReference type="InterPro" id="IPR037524">
    <property type="entry name" value="PA14/GLEYA"/>
</dbReference>
<dbReference type="PROSITE" id="PS51820">
    <property type="entry name" value="PA14"/>
    <property type="match status" value="1"/>
</dbReference>
<dbReference type="InterPro" id="IPR002909">
    <property type="entry name" value="IPT_dom"/>
</dbReference>
<name>A0A8J8P965_HALGN</name>
<evidence type="ECO:0000256" key="11">
    <source>
        <dbReference type="ARBA" id="ARBA00023273"/>
    </source>
</evidence>
<dbReference type="InterPro" id="IPR006626">
    <property type="entry name" value="PbH1"/>
</dbReference>
<evidence type="ECO:0000256" key="3">
    <source>
        <dbReference type="ARBA" id="ARBA00004316"/>
    </source>
</evidence>
<dbReference type="SMART" id="SM00710">
    <property type="entry name" value="PbH1"/>
    <property type="match status" value="9"/>
</dbReference>
<dbReference type="InterPro" id="IPR012334">
    <property type="entry name" value="Pectin_lyas_fold"/>
</dbReference>
<feature type="compositionally biased region" description="Polar residues" evidence="12">
    <location>
        <begin position="3734"/>
        <end position="3751"/>
    </location>
</feature>
<feature type="compositionally biased region" description="Low complexity" evidence="12">
    <location>
        <begin position="3597"/>
        <end position="3611"/>
    </location>
</feature>
<keyword evidence="17" id="KW-1185">Reference proteome</keyword>
<feature type="region of interest" description="Disordered" evidence="12">
    <location>
        <begin position="3734"/>
        <end position="3769"/>
    </location>
</feature>
<dbReference type="Pfam" id="PF10162">
    <property type="entry name" value="G8"/>
    <property type="match status" value="2"/>
</dbReference>
<keyword evidence="9 13" id="KW-0472">Membrane</keyword>
<dbReference type="Pfam" id="PF24606">
    <property type="entry name" value="CEMIP_beta-hel"/>
    <property type="match status" value="1"/>
</dbReference>
<dbReference type="Proteomes" id="UP000785679">
    <property type="component" value="Unassembled WGS sequence"/>
</dbReference>
<evidence type="ECO:0000313" key="16">
    <source>
        <dbReference type="EMBL" id="TNV88229.1"/>
    </source>
</evidence>
<dbReference type="GO" id="GO:0042995">
    <property type="term" value="C:cell projection"/>
    <property type="evidence" value="ECO:0007669"/>
    <property type="project" value="UniProtKB-SubCell"/>
</dbReference>
<evidence type="ECO:0000256" key="8">
    <source>
        <dbReference type="ARBA" id="ARBA00022989"/>
    </source>
</evidence>
<evidence type="ECO:0008006" key="18">
    <source>
        <dbReference type="Google" id="ProtNLM"/>
    </source>
</evidence>
<dbReference type="Gene3D" id="2.160.20.10">
    <property type="entry name" value="Single-stranded right-handed beta-helix, Pectin lyase-like"/>
    <property type="match status" value="1"/>
</dbReference>
<dbReference type="Gene3D" id="2.60.120.260">
    <property type="entry name" value="Galactose-binding domain-like"/>
    <property type="match status" value="1"/>
</dbReference>
<feature type="domain" description="G8" evidence="14">
    <location>
        <begin position="2653"/>
        <end position="2780"/>
    </location>
</feature>
<dbReference type="InterPro" id="IPR011050">
    <property type="entry name" value="Pectin_lyase_fold/virulence"/>
</dbReference>
<feature type="transmembrane region" description="Helical" evidence="13">
    <location>
        <begin position="3657"/>
        <end position="3679"/>
    </location>
</feature>
<keyword evidence="10" id="KW-0325">Glycoprotein</keyword>
<evidence type="ECO:0000256" key="12">
    <source>
        <dbReference type="SAM" id="MobiDB-lite"/>
    </source>
</evidence>
<reference evidence="16" key="1">
    <citation type="submission" date="2019-06" db="EMBL/GenBank/DDBJ databases">
        <authorList>
            <person name="Zheng W."/>
        </authorList>
    </citation>
    <scope>NUCLEOTIDE SEQUENCE</scope>
    <source>
        <strain evidence="16">QDHG01</strain>
    </source>
</reference>
<evidence type="ECO:0000256" key="1">
    <source>
        <dbReference type="ARBA" id="ARBA00004167"/>
    </source>
</evidence>
<feature type="domain" description="G8" evidence="14">
    <location>
        <begin position="1818"/>
        <end position="1943"/>
    </location>
</feature>
<dbReference type="SMART" id="SM00429">
    <property type="entry name" value="IPT"/>
    <property type="match status" value="4"/>
</dbReference>
<feature type="compositionally biased region" description="Polar residues" evidence="12">
    <location>
        <begin position="3612"/>
        <end position="3623"/>
    </location>
</feature>
<dbReference type="PANTHER" id="PTHR46769:SF2">
    <property type="entry name" value="FIBROCYSTIN-L ISOFORM 2 PRECURSOR-RELATED"/>
    <property type="match status" value="1"/>
</dbReference>
<keyword evidence="4" id="KW-1003">Cell membrane</keyword>
<dbReference type="PANTHER" id="PTHR46769">
    <property type="entry name" value="POLYCYSTIC KIDNEY AND HEPATIC DISEASE 1 (AUTOSOMAL RECESSIVE)-LIKE 1"/>
    <property type="match status" value="1"/>
</dbReference>
<gene>
    <name evidence="16" type="ORF">FGO68_gene13028</name>
</gene>
<proteinExistence type="predicted"/>
<organism evidence="16 17">
    <name type="scientific">Halteria grandinella</name>
    <dbReference type="NCBI Taxonomy" id="5974"/>
    <lineage>
        <taxon>Eukaryota</taxon>
        <taxon>Sar</taxon>
        <taxon>Alveolata</taxon>
        <taxon>Ciliophora</taxon>
        <taxon>Intramacronucleata</taxon>
        <taxon>Spirotrichea</taxon>
        <taxon>Stichotrichia</taxon>
        <taxon>Sporadotrichida</taxon>
        <taxon>Halteriidae</taxon>
        <taxon>Halteria</taxon>
    </lineage>
</organism>
<feature type="region of interest" description="Disordered" evidence="12">
    <location>
        <begin position="3597"/>
        <end position="3623"/>
    </location>
</feature>
<dbReference type="InterPro" id="IPR019316">
    <property type="entry name" value="G8_domain"/>
</dbReference>
<dbReference type="InterPro" id="IPR052387">
    <property type="entry name" value="Fibrocystin"/>
</dbReference>
<dbReference type="GO" id="GO:0005886">
    <property type="term" value="C:plasma membrane"/>
    <property type="evidence" value="ECO:0007669"/>
    <property type="project" value="UniProtKB-SubCell"/>
</dbReference>
<keyword evidence="11" id="KW-0966">Cell projection</keyword>
<evidence type="ECO:0000256" key="2">
    <source>
        <dbReference type="ARBA" id="ARBA00004236"/>
    </source>
</evidence>
<keyword evidence="7" id="KW-0677">Repeat</keyword>
<dbReference type="CDD" id="cd00603">
    <property type="entry name" value="IPT_PCSR"/>
    <property type="match status" value="3"/>
</dbReference>
<dbReference type="EMBL" id="RRYP01000019">
    <property type="protein sequence ID" value="TNV88229.1"/>
    <property type="molecule type" value="Genomic_DNA"/>
</dbReference>
<evidence type="ECO:0000256" key="4">
    <source>
        <dbReference type="ARBA" id="ARBA00022475"/>
    </source>
</evidence>
<comment type="caution">
    <text evidence="16">The sequence shown here is derived from an EMBL/GenBank/DDBJ whole genome shotgun (WGS) entry which is preliminary data.</text>
</comment>
<dbReference type="Pfam" id="PF01833">
    <property type="entry name" value="TIG"/>
    <property type="match status" value="4"/>
</dbReference>
<dbReference type="Pfam" id="PF07691">
    <property type="entry name" value="PA14"/>
    <property type="match status" value="1"/>
</dbReference>
<dbReference type="InterPro" id="IPR011658">
    <property type="entry name" value="PA14_dom"/>
</dbReference>
<dbReference type="OrthoDB" id="446578at2759"/>
<evidence type="ECO:0000256" key="9">
    <source>
        <dbReference type="ARBA" id="ARBA00023136"/>
    </source>
</evidence>
<evidence type="ECO:0000313" key="17">
    <source>
        <dbReference type="Proteomes" id="UP000785679"/>
    </source>
</evidence>
<dbReference type="SUPFAM" id="SSF51126">
    <property type="entry name" value="Pectin lyase-like"/>
    <property type="match status" value="1"/>
</dbReference>
<protein>
    <recommendedName>
        <fullName evidence="18">Fibrocystin-L</fullName>
    </recommendedName>
</protein>
<sequence length="3892" mass="428839">MAQPQFTGAGNLKCRSRGPHLIAHAQKDQNYVNRPRFLIISTLILTVLLQKSVIAMEGMDHGSSTATGNFLLSGVGYYEENTSVGIPMASMAGGTEIVFYGEGMAEDPSGITVLFKNSQLGTVAGGPPTLQDVAFNSHTGGGKFKFTTPPVMYLHDKPFESFYSFDTITYDLTLLSYDAATDSVKTLACTAPAVASMCQIKVSRDYTPILYSVSPPILYLDQEIAFWLDPKKAQAKRSKILPELPWIETRINGYGVEYEPFYLEDVVFPENQKSQIRGQMGAITPIESAEVKFRFRAGSAYHYDASMVRCNYANTTCFRARGVAVIRGMDSHTGYTTGGTIIKVTGHGFNSKNIQATIAGSPCIVKSYSLTSFTCETTSSTATDPDVLTYVGEHGLKRKVFNRTTSISYAQLDTLQPYKEVLAIDFETPKDEWDGHFANLLSGYFKAPATANYRFHMTCDDKCRLYLSQTSMDPTQKALIYENTDYTDYHAFENPLKSYHSEWIPLTKDGYYYIEGRQIQAAGGDHFTVAVEIDDSAQPVMGHHHTKREVQRLKVWQEVQYETTYINITNPDNGKYTLTIQKYNSEDTWTSDKLSTRASSGTLEYYLWWYYTYVFGGYARVSLYMEDANGDETTSRTTATFISIKIEQLKPINGYSVTDIFVTKVSTSATFVIGLPQETQTSSIPMTGYFKIKCFRSADPESGILTEDIWYGNWPSTIERQIAKACPIYKDKITITDGNSYPFYEEGRDLLIKFVGINYDVPQFEIVETDTTIKIITGANTINYGFETYYPYTPTTLFYPQIPYEFLYTETKTPQLIVTVDGIEAVCASLDCGFTYAIATSSISSYSYSGTTLTIVGSVLENIKLVEFSNRPCTGIAVNSGKTQLTCSVTAVSGDWKPKVYDNQGLIPYITSAIITVPISLTSVSPSTGVNPYGGNVFTLMGSNFPQALDDGTVFTLQFSDGTACNIKGLSSTLVTCVSDPFASSTITTTLQVTINTLQDSSLSVTLTNEPATITSISPAQVSPVLKSVISLQGTGIKGTLNDLSDFEVYLIDQSNSSKRYHINVIEASNGSPQQLKIKFGGADSGMYSLSVRSLTYGNIKTDGITLQTVGTVTEYTPKIGSIHGGTLITITGQVFSTDPQDNPVQVGDTDCLVESTTPTEIKCRTLARDVEADVEEDLIVFLKTYEEAVCALDSCSFEWQMTGLPAVTDYSVAYDSSLADYVLTVSGTDFGSQAEVYIDEVKQTVISISDTEVKVQIIHMDSSKTLNTKFYLPIGFPDGLEALTMTSGITLTPKLLSVTPHIGSPAGSVITVRMKGVGPKTKGLILHNTAHVEVCSELWIPEYGMIMCRTKAASIADNALMVWIGTTQYLCEGGAGACNYKTDSAIYSITGVSKASTTTIVYTGTGFTSTMVAFDKTGSYAGIQADLTTVDSDTQITATFTNGVPLSQVAISPQLNLTFESTMEAHMAVITTTLANPITAIAVDAAVDCSFAGGCFMSISQPGLLTTLQNDASSSVLVCQQPCLPSPDDSSPATLKCRLPPLATTYSTAQFNITEESYLVGAPFSSKAALTEYLFDGNYMRGFNDSTSATCFIGTAFKQGYIGVINEVSIFMNRFVKDKYVDKLVFQGSNDNVTYKDLFVVGQEIHEGWNYYNFESGDEHSFRFFRFFGKAPGACVIGEISFRGVEVLDSTTSSYKCPVQIALAGLPVANLTSTITYKGTLTPALSSITPRFGNVVGGESITFNGTGFLTDTSLYKVLIDGRDCKVTYASVTQFKCTTSKRPGLYPEPTLSIYIQGKGNVATKGLIFRYTSYWSDPTTWGGEFAPIEGDMVYIPKGLHLLVDVDTTPILSAVLVEGSLIFPPHPTNPDHLRTFDAHYVLIKGGYLEAGTEKYPYTSRLTITMHSQRTDPEIPIFGNKVIAMYNGVLDLHGVTRYPTWTELDSTAMPNDTVITLKTQVDWKVGEKIVIAPTGYEKEEAEEVTIIAIDRTIVNKPKITLDRQLLYKHFAKNITLGGGKDWIDMRAEVGLLTRNLKFQGDPETSALNEYGAQIMVHSDGKETLIARIEYAELYNVGQEFQLGRYPIHFHLIGAVHASYIRGNAIHQSYNRACTIHGVHFLRLQWNVAYDVKGHTFFIEDAAETKNLLENNLAIKTKRSFSLLNSDQQPASFWITHPDNIIRGNHAVGSDNYGFWYDTKPHPTGPSFDANVCGENEPIGEFANNVAHGVGRYGLRLFHNLVPREKPCNPIIYDDTRPEDPFWQNRPITSRFVNYTGYKNMRNGFISFQAGDVRLENFKVADNILVGIEFESVTSSWDGQAQVNGAVVVGMSENADDTTIASNLRGIQGPRSENFQIHNVRFYGFTSENHTALSSCSHCEIICSTDSGARTTKLSKIYFDPANKVKIQFNYPRRDIFFDMDGSLTGLGPNSWLTAYWKHNVWSDTKVRADLDGITVPSTRQVRRMLFNNVKPATYKEKLMYVLAYDEDALAKLSDTDRASFLHNLSNWAPVNNRAPGGDAWTIPIVTGRKYRVYWQGGDDFEQMQIELSEKWEEGDLDVELMFNVTGKYEAVQVSSTRENNKVIKNGTLLSENAGDLITGANVFNNITKQYSILFNGQKAERNLLLIKPLKCASGDCNEGIVDVPVEDGSRLWSNPASWTSGAVPVAGEAVKVESGWNMIYDIEDSPIYASIEINGYLTFKNDASKLVLRTQGLFVRAGRLTIGTQDDPFYGSAQIIFYGNAQSPFLQFDLLVAQGALNALASSGTVTMVGASRITKAWLLKTAHEGDEAIYVQPGLRWKSGDIIAIAPSRYDPEEYDQVAIDDYDSVTGKVTLTEPLSHYHFGQAESTVDDFSGVELRSEVVLLNRNIQIKNHIDNKYGCHMVVSDYYDSATKLKKGAQTLLSNVEFHNCSYNVSGVGALRFNFASLGNHLVQNSSFHDGTYYALKSDFSGNITFRHNTIFRQTTRAITLENTNNITIDDNWIIFVANRAVSKNIRDAKEAIAGIWQCGDSQKCTEVKMRRNRVSGVTQDGGDCGAYFVMGHECGVAATQQLFRDNVAHSTPGYGVRMFKNASSSTQGNCVEMSYFGVWKTGEAGISQVEEATTISIANSVIIENKVGIAQLNGLQGEDLQVRIRDTVFYGRTDIDDCSASPGKCGSKGSCGRRRALYIPQIGGGGKPIAILADVLYPQHLQFSDAAYSGRNFFENLKFINFDKPKDNCGNQVRIIGLNPTAPDLIHPSKFTNTKFINVHEDTLAYLDAPDPGWANPDKCGSFSCTGRDNILIEFEKTQFSGTLSPIKTDANFQLVSAAQFTNAARFTSCTLQATWNAYHCKNDNLAMVIWESMDEDKMKRQVVPITVKSMNLTSINVINSFADHIWDGLYASHLRLSRFATILQGGPDMYYDFEYTGTPPKVQKFTMYNDKVSAVVRIWYPKAGAYQIRDSKGNVVDANAYDASIKGPATLQADRKGICGENRYIPVSNILEFYLKRNCTITVEAVDSIQIAVRMDWTMNEFFSDGGTTKFQDRLAASLGIKPANIKVVSVYQGSVIVEFQVVEDSQKSLTKAGGLSKVQTSLQNKISGKSLDVGAPILSASYLTITPTTSTTTESSNNGSTNGQVNGNGTSTIPVKPVKNTTQPVIIQIKESKIVEDDDALLISKRGLIAVLVSIVVVIAVGVAILFYVIRRTKRLKDIQVAEGMDHTNRTLRMSPNGHNQVSEDFIEEKASAVQVDKVSEQLQSTERARLSSQMPLKNASKSAKDNTQLHDDDDNEEYLPQFNPLESFDKLFYATKGASIFYKNADKSEMWEEDQVIQEEDDNAEESPAAAAVEVGRKRVVRRVANETPLSAQGGATGETGHMVAQNLMVRQSVGEQETRPNQVSSTDALEQRDSNEELQNQ</sequence>
<evidence type="ECO:0000259" key="15">
    <source>
        <dbReference type="PROSITE" id="PS51820"/>
    </source>
</evidence>
<dbReference type="InterPro" id="IPR055401">
    <property type="entry name" value="CEMIP_beta-hel_dom"/>
</dbReference>
<evidence type="ECO:0000256" key="10">
    <source>
        <dbReference type="ARBA" id="ARBA00023180"/>
    </source>
</evidence>
<feature type="domain" description="PA14" evidence="15">
    <location>
        <begin position="391"/>
        <end position="545"/>
    </location>
</feature>